<dbReference type="PANTHER" id="PTHR32089">
    <property type="entry name" value="METHYL-ACCEPTING CHEMOTAXIS PROTEIN MCPB"/>
    <property type="match status" value="1"/>
</dbReference>
<evidence type="ECO:0000256" key="6">
    <source>
        <dbReference type="ARBA" id="ARBA00023224"/>
    </source>
</evidence>
<dbReference type="Pfam" id="PF00672">
    <property type="entry name" value="HAMP"/>
    <property type="match status" value="1"/>
</dbReference>
<dbReference type="AlphaFoldDB" id="A0A845L899"/>
<protein>
    <submittedName>
        <fullName evidence="12">HAMP domain-containing protein</fullName>
    </submittedName>
</protein>
<dbReference type="PROSITE" id="PS50885">
    <property type="entry name" value="HAMP"/>
    <property type="match status" value="1"/>
</dbReference>
<keyword evidence="5 9" id="KW-0472">Membrane</keyword>
<gene>
    <name evidence="12" type="ORF">GTO89_07960</name>
</gene>
<dbReference type="Gene3D" id="3.30.450.20">
    <property type="entry name" value="PAS domain"/>
    <property type="match status" value="1"/>
</dbReference>
<dbReference type="RefSeq" id="WP_161261533.1">
    <property type="nucleotide sequence ID" value="NZ_JAFBDC010000004.1"/>
</dbReference>
<dbReference type="GO" id="GO:0005886">
    <property type="term" value="C:plasma membrane"/>
    <property type="evidence" value="ECO:0007669"/>
    <property type="project" value="UniProtKB-SubCell"/>
</dbReference>
<comment type="caution">
    <text evidence="12">The sequence shown here is derived from an EMBL/GenBank/DDBJ whole genome shotgun (WGS) entry which is preliminary data.</text>
</comment>
<keyword evidence="4 9" id="KW-1133">Transmembrane helix</keyword>
<dbReference type="Pfam" id="PF17200">
    <property type="entry name" value="sCache_2"/>
    <property type="match status" value="1"/>
</dbReference>
<dbReference type="Gene3D" id="1.10.287.950">
    <property type="entry name" value="Methyl-accepting chemotaxis protein"/>
    <property type="match status" value="1"/>
</dbReference>
<dbReference type="EMBL" id="WXEX01000005">
    <property type="protein sequence ID" value="MZP42967.1"/>
    <property type="molecule type" value="Genomic_DNA"/>
</dbReference>
<name>A0A845L899_HELGE</name>
<dbReference type="InterPro" id="IPR033480">
    <property type="entry name" value="sCache_2"/>
</dbReference>
<comment type="subcellular location">
    <subcellularLocation>
        <location evidence="1">Cell membrane</location>
        <topology evidence="1">Multi-pass membrane protein</topology>
    </subcellularLocation>
</comment>
<evidence type="ECO:0000256" key="1">
    <source>
        <dbReference type="ARBA" id="ARBA00004651"/>
    </source>
</evidence>
<keyword evidence="6 8" id="KW-0807">Transducer</keyword>
<sequence>MRQIKHKIMAAIMLTTFLLTAILGGTTLLGIYNSAHSEVANRRAQLYAQYDGMIKSQVDQAVGVLLYAYNKQQTGELTEAQAKKLATDLIKTFRYGDKQDGYFWIDALDCTLIAHPMLANQEGSNRKNSQDPKGVYIIQEVIAAAQGKNDGFSNFLWEKPQDVGSGNLTPKRAYSKLFKEWGWIVSTGNYVDEIEAAVDTVRQEQLEKTKREIIFEGLFSLLSLIISGAVAITLSRRITNPLKTMMAGIEKDASGKITIRDVQVEAKDEIGDLARSLNALTGQVRHFVQQVMESSNRITRNARGVEQSCEQLGRQSTETTAITQEINAAMEESAATIQEINATIEEVRGQTHSMNQSAAQGLTLSRSIDQRANTLREEAIASAQQAQAVFADMKAQLTAAIEGSREVEKIDELANAILRITEQTNLLALNAAIEAAHAGDVGRGFAVVAGEIRKLAEESARTVEDIQNIVSAARASVALLADTSGKAVDFMDEGVAASATKLQGAAEQYSADAKRFETFMEGFKRTCDRMDETMNSIAKSIEQMTAAVNESADGISQVAFQTANMQQQVGSIQEKSNETNDNIEKLNELVKGFDI</sequence>
<dbReference type="SMART" id="SM00283">
    <property type="entry name" value="MA"/>
    <property type="match status" value="1"/>
</dbReference>
<dbReference type="Pfam" id="PF00015">
    <property type="entry name" value="MCPsignal"/>
    <property type="match status" value="1"/>
</dbReference>
<keyword evidence="13" id="KW-1185">Reference proteome</keyword>
<dbReference type="GO" id="GO:0007165">
    <property type="term" value="P:signal transduction"/>
    <property type="evidence" value="ECO:0007669"/>
    <property type="project" value="UniProtKB-KW"/>
</dbReference>
<dbReference type="CDD" id="cd06225">
    <property type="entry name" value="HAMP"/>
    <property type="match status" value="1"/>
</dbReference>
<reference evidence="12 13" key="1">
    <citation type="submission" date="2020-01" db="EMBL/GenBank/DDBJ databases">
        <title>Whole genome sequence of Heliobacterium gestii DSM 11169.</title>
        <authorList>
            <person name="Kyndt J.A."/>
            <person name="Meyer T.E."/>
        </authorList>
    </citation>
    <scope>NUCLEOTIDE SEQUENCE [LARGE SCALE GENOMIC DNA]</scope>
    <source>
        <strain evidence="12 13">DSM 11169</strain>
    </source>
</reference>
<dbReference type="PROSITE" id="PS50111">
    <property type="entry name" value="CHEMOTAXIS_TRANSDUC_2"/>
    <property type="match status" value="1"/>
</dbReference>
<dbReference type="InterPro" id="IPR003660">
    <property type="entry name" value="HAMP_dom"/>
</dbReference>
<evidence type="ECO:0000313" key="13">
    <source>
        <dbReference type="Proteomes" id="UP000471031"/>
    </source>
</evidence>
<evidence type="ECO:0000256" key="8">
    <source>
        <dbReference type="PROSITE-ProRule" id="PRU00284"/>
    </source>
</evidence>
<dbReference type="OrthoDB" id="9810264at2"/>
<accession>A0A845L899</accession>
<feature type="domain" description="Methyl-accepting transducer" evidence="10">
    <location>
        <begin position="308"/>
        <end position="559"/>
    </location>
</feature>
<evidence type="ECO:0000259" key="11">
    <source>
        <dbReference type="PROSITE" id="PS50885"/>
    </source>
</evidence>
<dbReference type="Proteomes" id="UP000471031">
    <property type="component" value="Unassembled WGS sequence"/>
</dbReference>
<dbReference type="PANTHER" id="PTHR32089:SF119">
    <property type="entry name" value="METHYL-ACCEPTING CHEMOTAXIS PROTEIN CTPL"/>
    <property type="match status" value="1"/>
</dbReference>
<keyword evidence="3 9" id="KW-0812">Transmembrane</keyword>
<evidence type="ECO:0000256" key="4">
    <source>
        <dbReference type="ARBA" id="ARBA00022989"/>
    </source>
</evidence>
<evidence type="ECO:0000256" key="9">
    <source>
        <dbReference type="SAM" id="Phobius"/>
    </source>
</evidence>
<evidence type="ECO:0000256" key="2">
    <source>
        <dbReference type="ARBA" id="ARBA00022475"/>
    </source>
</evidence>
<evidence type="ECO:0000256" key="5">
    <source>
        <dbReference type="ARBA" id="ARBA00023136"/>
    </source>
</evidence>
<evidence type="ECO:0000259" key="10">
    <source>
        <dbReference type="PROSITE" id="PS50111"/>
    </source>
</evidence>
<evidence type="ECO:0000256" key="7">
    <source>
        <dbReference type="ARBA" id="ARBA00029447"/>
    </source>
</evidence>
<comment type="similarity">
    <text evidence="7">Belongs to the methyl-accepting chemotaxis (MCP) protein family.</text>
</comment>
<proteinExistence type="inferred from homology"/>
<keyword evidence="2" id="KW-1003">Cell membrane</keyword>
<feature type="transmembrane region" description="Helical" evidence="9">
    <location>
        <begin position="213"/>
        <end position="235"/>
    </location>
</feature>
<dbReference type="SMART" id="SM01049">
    <property type="entry name" value="Cache_2"/>
    <property type="match status" value="1"/>
</dbReference>
<organism evidence="12 13">
    <name type="scientific">Heliomicrobium gestii</name>
    <name type="common">Heliobacterium gestii</name>
    <dbReference type="NCBI Taxonomy" id="2699"/>
    <lineage>
        <taxon>Bacteria</taxon>
        <taxon>Bacillati</taxon>
        <taxon>Bacillota</taxon>
        <taxon>Clostridia</taxon>
        <taxon>Eubacteriales</taxon>
        <taxon>Heliobacteriaceae</taxon>
        <taxon>Heliomicrobium</taxon>
    </lineage>
</organism>
<dbReference type="SUPFAM" id="SSF58104">
    <property type="entry name" value="Methyl-accepting chemotaxis protein (MCP) signaling domain"/>
    <property type="match status" value="1"/>
</dbReference>
<feature type="domain" description="HAMP" evidence="11">
    <location>
        <begin position="236"/>
        <end position="289"/>
    </location>
</feature>
<dbReference type="InterPro" id="IPR004089">
    <property type="entry name" value="MCPsignal_dom"/>
</dbReference>
<evidence type="ECO:0000256" key="3">
    <source>
        <dbReference type="ARBA" id="ARBA00022692"/>
    </source>
</evidence>
<evidence type="ECO:0000313" key="12">
    <source>
        <dbReference type="EMBL" id="MZP42967.1"/>
    </source>
</evidence>
<dbReference type="SMART" id="SM00304">
    <property type="entry name" value="HAMP"/>
    <property type="match status" value="1"/>
</dbReference>